<evidence type="ECO:0000256" key="1">
    <source>
        <dbReference type="ARBA" id="ARBA00004651"/>
    </source>
</evidence>
<gene>
    <name evidence="7" type="ORF">FPZ12_045255</name>
</gene>
<proteinExistence type="predicted"/>
<dbReference type="InterPro" id="IPR011701">
    <property type="entry name" value="MFS"/>
</dbReference>
<dbReference type="Pfam" id="PF07690">
    <property type="entry name" value="MFS_1"/>
    <property type="match status" value="1"/>
</dbReference>
<name>A0A5N0UMQ4_9PSEU</name>
<dbReference type="SUPFAM" id="SSF103473">
    <property type="entry name" value="MFS general substrate transporter"/>
    <property type="match status" value="1"/>
</dbReference>
<dbReference type="PROSITE" id="PS50850">
    <property type="entry name" value="MFS"/>
    <property type="match status" value="1"/>
</dbReference>
<evidence type="ECO:0000256" key="3">
    <source>
        <dbReference type="ARBA" id="ARBA00022989"/>
    </source>
</evidence>
<keyword evidence="2 5" id="KW-0812">Transmembrane</keyword>
<comment type="subcellular location">
    <subcellularLocation>
        <location evidence="1">Cell membrane</location>
        <topology evidence="1">Multi-pass membrane protein</topology>
    </subcellularLocation>
</comment>
<feature type="transmembrane region" description="Helical" evidence="5">
    <location>
        <begin position="135"/>
        <end position="154"/>
    </location>
</feature>
<feature type="transmembrane region" description="Helical" evidence="5">
    <location>
        <begin position="77"/>
        <end position="98"/>
    </location>
</feature>
<feature type="transmembrane region" description="Helical" evidence="5">
    <location>
        <begin position="166"/>
        <end position="190"/>
    </location>
</feature>
<feature type="transmembrane region" description="Helical" evidence="5">
    <location>
        <begin position="107"/>
        <end position="129"/>
    </location>
</feature>
<evidence type="ECO:0000256" key="5">
    <source>
        <dbReference type="SAM" id="Phobius"/>
    </source>
</evidence>
<dbReference type="AlphaFoldDB" id="A0A5N0UMQ4"/>
<dbReference type="RefSeq" id="WP_144762319.1">
    <property type="nucleotide sequence ID" value="NZ_VMNW02000181.1"/>
</dbReference>
<reference evidence="7" key="1">
    <citation type="submission" date="2019-09" db="EMBL/GenBank/DDBJ databases">
        <authorList>
            <person name="Teo W.F.A."/>
            <person name="Duangmal K."/>
        </authorList>
    </citation>
    <scope>NUCLEOTIDE SEQUENCE [LARGE SCALE GENOMIC DNA]</scope>
    <source>
        <strain evidence="7">K81G1</strain>
    </source>
</reference>
<feature type="transmembrane region" description="Helical" evidence="5">
    <location>
        <begin position="352"/>
        <end position="374"/>
    </location>
</feature>
<feature type="transmembrane region" description="Helical" evidence="5">
    <location>
        <begin position="38"/>
        <end position="57"/>
    </location>
</feature>
<sequence length="454" mass="47747">MAEFLHILARRPLVQVGAHPEAVQVTTSAPSRPRLHRAWLVAFAAFVALVGAAGFRAAPSVLIDPLHDEFGWSRSTISAAVSINLILYGLISPFAAALMERLGMRRVVAGALVLVAAGSGLTVFMTASWQLLLCWGVLVGTGTGSMALAFVATVTSRWFVRHRGLVSGVLTAAGAAGQLVFLPIIAALATNHGWRSASLTVAGAAIVVVPIVLIFLRDHPSDVDTTAYGATEPEAKPAPTHGTARRALTVLRDSMRSPVFWLLAGGFAICGASTNGLVGTHFVPAAHDHGMPPTTAASLLALVGLFDVAGTIASGWFTDRIDPRWLLGGYYFLRGVSLLLLPHLFAPTTEPPMWAFIIFYGLDWVATVPPTVALCRERFGLTGPIVFGWVFASHQIGASIAATGAGLIHDHFGGYDLAWYLAGGLCGLAAVMSISIPSAGVRGGPRNMALTRRP</sequence>
<dbReference type="CDD" id="cd17355">
    <property type="entry name" value="MFS_YcxA_like"/>
    <property type="match status" value="1"/>
</dbReference>
<evidence type="ECO:0000313" key="7">
    <source>
        <dbReference type="EMBL" id="KAA9147827.1"/>
    </source>
</evidence>
<accession>A0A5N0UMQ4</accession>
<keyword evidence="3 5" id="KW-1133">Transmembrane helix</keyword>
<feature type="domain" description="Major facilitator superfamily (MFS) profile" evidence="6">
    <location>
        <begin position="40"/>
        <end position="441"/>
    </location>
</feature>
<keyword evidence="8" id="KW-1185">Reference proteome</keyword>
<evidence type="ECO:0000313" key="8">
    <source>
        <dbReference type="Proteomes" id="UP000319769"/>
    </source>
</evidence>
<dbReference type="Gene3D" id="1.20.1250.20">
    <property type="entry name" value="MFS general substrate transporter like domains"/>
    <property type="match status" value="2"/>
</dbReference>
<feature type="transmembrane region" description="Helical" evidence="5">
    <location>
        <begin position="386"/>
        <end position="405"/>
    </location>
</feature>
<dbReference type="InterPro" id="IPR050327">
    <property type="entry name" value="Proton-linked_MCT"/>
</dbReference>
<feature type="transmembrane region" description="Helical" evidence="5">
    <location>
        <begin position="325"/>
        <end position="346"/>
    </location>
</feature>
<dbReference type="PANTHER" id="PTHR11360:SF284">
    <property type="entry name" value="EG:103B4.3 PROTEIN-RELATED"/>
    <property type="match status" value="1"/>
</dbReference>
<feature type="transmembrane region" description="Helical" evidence="5">
    <location>
        <begin position="417"/>
        <end position="436"/>
    </location>
</feature>
<comment type="caution">
    <text evidence="7">The sequence shown here is derived from an EMBL/GenBank/DDBJ whole genome shotgun (WGS) entry which is preliminary data.</text>
</comment>
<evidence type="ECO:0000256" key="2">
    <source>
        <dbReference type="ARBA" id="ARBA00022692"/>
    </source>
</evidence>
<dbReference type="GO" id="GO:0005886">
    <property type="term" value="C:plasma membrane"/>
    <property type="evidence" value="ECO:0007669"/>
    <property type="project" value="UniProtKB-SubCell"/>
</dbReference>
<feature type="transmembrane region" description="Helical" evidence="5">
    <location>
        <begin position="196"/>
        <end position="216"/>
    </location>
</feature>
<feature type="transmembrane region" description="Helical" evidence="5">
    <location>
        <begin position="259"/>
        <end position="283"/>
    </location>
</feature>
<organism evidence="7 8">
    <name type="scientific">Amycolatopsis acidicola</name>
    <dbReference type="NCBI Taxonomy" id="2596893"/>
    <lineage>
        <taxon>Bacteria</taxon>
        <taxon>Bacillati</taxon>
        <taxon>Actinomycetota</taxon>
        <taxon>Actinomycetes</taxon>
        <taxon>Pseudonocardiales</taxon>
        <taxon>Pseudonocardiaceae</taxon>
        <taxon>Amycolatopsis</taxon>
    </lineage>
</organism>
<dbReference type="PANTHER" id="PTHR11360">
    <property type="entry name" value="MONOCARBOXYLATE TRANSPORTER"/>
    <property type="match status" value="1"/>
</dbReference>
<protein>
    <submittedName>
        <fullName evidence="7">MFS transporter</fullName>
    </submittedName>
</protein>
<dbReference type="OrthoDB" id="146345at2"/>
<dbReference type="Proteomes" id="UP000319769">
    <property type="component" value="Unassembled WGS sequence"/>
</dbReference>
<evidence type="ECO:0000256" key="4">
    <source>
        <dbReference type="ARBA" id="ARBA00023136"/>
    </source>
</evidence>
<dbReference type="EMBL" id="VMNW02000181">
    <property type="protein sequence ID" value="KAA9147827.1"/>
    <property type="molecule type" value="Genomic_DNA"/>
</dbReference>
<dbReference type="GO" id="GO:0022857">
    <property type="term" value="F:transmembrane transporter activity"/>
    <property type="evidence" value="ECO:0007669"/>
    <property type="project" value="InterPro"/>
</dbReference>
<dbReference type="InterPro" id="IPR036259">
    <property type="entry name" value="MFS_trans_sf"/>
</dbReference>
<feature type="transmembrane region" description="Helical" evidence="5">
    <location>
        <begin position="295"/>
        <end position="318"/>
    </location>
</feature>
<dbReference type="InterPro" id="IPR020846">
    <property type="entry name" value="MFS_dom"/>
</dbReference>
<keyword evidence="4 5" id="KW-0472">Membrane</keyword>
<evidence type="ECO:0000259" key="6">
    <source>
        <dbReference type="PROSITE" id="PS50850"/>
    </source>
</evidence>